<dbReference type="InterPro" id="IPR000014">
    <property type="entry name" value="PAS"/>
</dbReference>
<dbReference type="EMBL" id="JACFXU010000013">
    <property type="protein sequence ID" value="MBA6411836.1"/>
    <property type="molecule type" value="Genomic_DNA"/>
</dbReference>
<dbReference type="PANTHER" id="PTHR44757">
    <property type="entry name" value="DIGUANYLATE CYCLASE DGCP"/>
    <property type="match status" value="1"/>
</dbReference>
<dbReference type="InterPro" id="IPR013655">
    <property type="entry name" value="PAS_fold_3"/>
</dbReference>
<organism evidence="12 13">
    <name type="scientific">Sediminihaliea albiluteola</name>
    <dbReference type="NCBI Taxonomy" id="2758564"/>
    <lineage>
        <taxon>Bacteria</taxon>
        <taxon>Pseudomonadati</taxon>
        <taxon>Pseudomonadota</taxon>
        <taxon>Gammaproteobacteria</taxon>
        <taxon>Cellvibrionales</taxon>
        <taxon>Halieaceae</taxon>
        <taxon>Sediminihaliea</taxon>
    </lineage>
</organism>
<comment type="subcellular location">
    <subcellularLocation>
        <location evidence="2">Membrane</location>
    </subcellularLocation>
</comment>
<dbReference type="NCBIfam" id="TIGR00229">
    <property type="entry name" value="sensory_box"/>
    <property type="match status" value="1"/>
</dbReference>
<comment type="cofactor">
    <cofactor evidence="1">
        <name>Mg(2+)</name>
        <dbReference type="ChEBI" id="CHEBI:18420"/>
    </cofactor>
</comment>
<feature type="domain" description="PAC" evidence="8">
    <location>
        <begin position="573"/>
        <end position="626"/>
    </location>
</feature>
<comment type="caution">
    <text evidence="12">The sequence shown here is derived from an EMBL/GenBank/DDBJ whole genome shotgun (WGS) entry which is preliminary data.</text>
</comment>
<evidence type="ECO:0000259" key="8">
    <source>
        <dbReference type="PROSITE" id="PS50113"/>
    </source>
</evidence>
<dbReference type="PROSITE" id="PS50887">
    <property type="entry name" value="GGDEF"/>
    <property type="match status" value="1"/>
</dbReference>
<dbReference type="SMART" id="SM00091">
    <property type="entry name" value="PAS"/>
    <property type="match status" value="2"/>
</dbReference>
<evidence type="ECO:0000313" key="13">
    <source>
        <dbReference type="Proteomes" id="UP000539350"/>
    </source>
</evidence>
<feature type="transmembrane region" description="Helical" evidence="6">
    <location>
        <begin position="318"/>
        <end position="339"/>
    </location>
</feature>
<dbReference type="SMART" id="SM00052">
    <property type="entry name" value="EAL"/>
    <property type="match status" value="1"/>
</dbReference>
<evidence type="ECO:0000259" key="9">
    <source>
        <dbReference type="PROSITE" id="PS50839"/>
    </source>
</evidence>
<evidence type="ECO:0000259" key="10">
    <source>
        <dbReference type="PROSITE" id="PS50883"/>
    </source>
</evidence>
<gene>
    <name evidence="12" type="ORF">H2508_01770</name>
</gene>
<dbReference type="InterPro" id="IPR043128">
    <property type="entry name" value="Rev_trsase/Diguanyl_cyclase"/>
</dbReference>
<dbReference type="Gene3D" id="1.20.120.30">
    <property type="entry name" value="Aspartate receptor, ligand-binding domain"/>
    <property type="match status" value="1"/>
</dbReference>
<dbReference type="InterPro" id="IPR000160">
    <property type="entry name" value="GGDEF_dom"/>
</dbReference>
<dbReference type="InterPro" id="IPR000700">
    <property type="entry name" value="PAS-assoc_C"/>
</dbReference>
<evidence type="ECO:0000256" key="4">
    <source>
        <dbReference type="ARBA" id="ARBA00022989"/>
    </source>
</evidence>
<dbReference type="Pfam" id="PF08447">
    <property type="entry name" value="PAS_3"/>
    <property type="match status" value="1"/>
</dbReference>
<dbReference type="PROSITE" id="PS50839">
    <property type="entry name" value="CHASE"/>
    <property type="match status" value="1"/>
</dbReference>
<dbReference type="GO" id="GO:0007165">
    <property type="term" value="P:signal transduction"/>
    <property type="evidence" value="ECO:0007669"/>
    <property type="project" value="UniProtKB-ARBA"/>
</dbReference>
<dbReference type="PANTHER" id="PTHR44757:SF2">
    <property type="entry name" value="BIOFILM ARCHITECTURE MAINTENANCE PROTEIN MBAA"/>
    <property type="match status" value="1"/>
</dbReference>
<dbReference type="InterPro" id="IPR029787">
    <property type="entry name" value="Nucleotide_cyclase"/>
</dbReference>
<evidence type="ECO:0000256" key="1">
    <source>
        <dbReference type="ARBA" id="ARBA00001946"/>
    </source>
</evidence>
<dbReference type="InterPro" id="IPR001633">
    <property type="entry name" value="EAL_dom"/>
</dbReference>
<keyword evidence="13" id="KW-1185">Reference proteome</keyword>
<dbReference type="Gene3D" id="3.30.450.350">
    <property type="entry name" value="CHASE domain"/>
    <property type="match status" value="1"/>
</dbReference>
<dbReference type="CDD" id="cd01948">
    <property type="entry name" value="EAL"/>
    <property type="match status" value="1"/>
</dbReference>
<feature type="domain" description="PAS" evidence="7">
    <location>
        <begin position="502"/>
        <end position="572"/>
    </location>
</feature>
<feature type="domain" description="CHASE" evidence="9">
    <location>
        <begin position="137"/>
        <end position="303"/>
    </location>
</feature>
<name>A0A7W2TTV1_9GAMM</name>
<feature type="domain" description="EAL" evidence="10">
    <location>
        <begin position="801"/>
        <end position="1055"/>
    </location>
</feature>
<dbReference type="CDD" id="cd01949">
    <property type="entry name" value="GGDEF"/>
    <property type="match status" value="1"/>
</dbReference>
<keyword evidence="5 6" id="KW-0472">Membrane</keyword>
<evidence type="ECO:0000256" key="5">
    <source>
        <dbReference type="ARBA" id="ARBA00023136"/>
    </source>
</evidence>
<evidence type="ECO:0000313" key="12">
    <source>
        <dbReference type="EMBL" id="MBA6411836.1"/>
    </source>
</evidence>
<dbReference type="Pfam" id="PF08448">
    <property type="entry name" value="PAS_4"/>
    <property type="match status" value="1"/>
</dbReference>
<dbReference type="RefSeq" id="WP_182168691.1">
    <property type="nucleotide sequence ID" value="NZ_JACFXU010000013.1"/>
</dbReference>
<dbReference type="SMART" id="SM01079">
    <property type="entry name" value="CHASE"/>
    <property type="match status" value="1"/>
</dbReference>
<dbReference type="PROSITE" id="PS50112">
    <property type="entry name" value="PAS"/>
    <property type="match status" value="1"/>
</dbReference>
<protein>
    <submittedName>
        <fullName evidence="12">EAL domain-containing protein</fullName>
    </submittedName>
</protein>
<evidence type="ECO:0000256" key="3">
    <source>
        <dbReference type="ARBA" id="ARBA00022692"/>
    </source>
</evidence>
<dbReference type="Pfam" id="PF03924">
    <property type="entry name" value="CHASE"/>
    <property type="match status" value="1"/>
</dbReference>
<keyword evidence="4 6" id="KW-1133">Transmembrane helix</keyword>
<dbReference type="PROSITE" id="PS50883">
    <property type="entry name" value="EAL"/>
    <property type="match status" value="1"/>
</dbReference>
<dbReference type="SUPFAM" id="SSF55073">
    <property type="entry name" value="Nucleotide cyclase"/>
    <property type="match status" value="1"/>
</dbReference>
<dbReference type="InterPro" id="IPR052155">
    <property type="entry name" value="Biofilm_reg_signaling"/>
</dbReference>
<dbReference type="InterPro" id="IPR006189">
    <property type="entry name" value="CHASE_dom"/>
</dbReference>
<dbReference type="SUPFAM" id="SSF141868">
    <property type="entry name" value="EAL domain-like"/>
    <property type="match status" value="1"/>
</dbReference>
<dbReference type="InterPro" id="IPR035965">
    <property type="entry name" value="PAS-like_dom_sf"/>
</dbReference>
<evidence type="ECO:0000256" key="6">
    <source>
        <dbReference type="SAM" id="Phobius"/>
    </source>
</evidence>
<dbReference type="InterPro" id="IPR035919">
    <property type="entry name" value="EAL_sf"/>
</dbReference>
<dbReference type="SMART" id="SM00267">
    <property type="entry name" value="GGDEF"/>
    <property type="match status" value="1"/>
</dbReference>
<feature type="domain" description="GGDEF" evidence="11">
    <location>
        <begin position="658"/>
        <end position="792"/>
    </location>
</feature>
<dbReference type="InterPro" id="IPR013656">
    <property type="entry name" value="PAS_4"/>
</dbReference>
<proteinExistence type="predicted"/>
<dbReference type="Proteomes" id="UP000539350">
    <property type="component" value="Unassembled WGS sequence"/>
</dbReference>
<dbReference type="NCBIfam" id="TIGR00254">
    <property type="entry name" value="GGDEF"/>
    <property type="match status" value="1"/>
</dbReference>
<dbReference type="SUPFAM" id="SSF55785">
    <property type="entry name" value="PYP-like sensor domain (PAS domain)"/>
    <property type="match status" value="2"/>
</dbReference>
<dbReference type="Pfam" id="PF00990">
    <property type="entry name" value="GGDEF"/>
    <property type="match status" value="1"/>
</dbReference>
<dbReference type="Pfam" id="PF00563">
    <property type="entry name" value="EAL"/>
    <property type="match status" value="1"/>
</dbReference>
<feature type="domain" description="PAC" evidence="8">
    <location>
        <begin position="446"/>
        <end position="498"/>
    </location>
</feature>
<dbReference type="Gene3D" id="3.30.70.270">
    <property type="match status" value="1"/>
</dbReference>
<dbReference type="InterPro" id="IPR042240">
    <property type="entry name" value="CHASE_sf"/>
</dbReference>
<keyword evidence="3 6" id="KW-0812">Transmembrane</keyword>
<dbReference type="PROSITE" id="PS50113">
    <property type="entry name" value="PAC"/>
    <property type="match status" value="2"/>
</dbReference>
<dbReference type="GO" id="GO:0016020">
    <property type="term" value="C:membrane"/>
    <property type="evidence" value="ECO:0007669"/>
    <property type="project" value="UniProtKB-SubCell"/>
</dbReference>
<dbReference type="GO" id="GO:0003824">
    <property type="term" value="F:catalytic activity"/>
    <property type="evidence" value="ECO:0007669"/>
    <property type="project" value="UniProtKB-ARBA"/>
</dbReference>
<evidence type="ECO:0000259" key="7">
    <source>
        <dbReference type="PROSITE" id="PS50112"/>
    </source>
</evidence>
<sequence length="1173" mass="132842">MSKETSAMAPASYLHIPYWLWLVAVLGVALSLAAADRARNAAEAEANQELAYTASQVTLRIEERLDAYALILRGAAAFWSASDQVERNDWYDYVGHLQGPHHLIDVEGIGFALHVPQERLAAHLQAIREEGFDDYTVQPAGIRSSYALVHYLEPFKGPNRYVLGYDMFSEPVRRAAMEQARDTGQAALTAKLQLVTESSADSQPAALMYVPVYHRSMPLNSIADRRAALLGWAYMPYRMRDLVGGILREYDWSKDSAISLHIYDGPEARADKLLFYNTALDDELASSSQWRQIDFRGRNWLFGFNYRDPHAVLDQTEAWLILFGGLILTFLLCALIASLQGTRVRAQRMSEELSETIQQREIQLEKAITRLQTIASRIPGMVYEFRLEANGHMSFPFASEGISHVYGGTPETVRHDATPAFSVIHPDDLKELKQSILQSSKDLSPWRHEYRVSLPSIEQDRWLFGDALPHRDQEGGVTWYGVIIDITERKEAEFALRAAHTEAQRFRTALDHVAAIIYIKDKDLRYTYANRAALENVDFDAESIIGRVDKDLFPKDTADRLSAIDRRVITGQHNTEEVVIRDSDGNRRVYLELKTPMRDNAGEIVGILGISSEITQLKEHDRQLEYLAHYDALTELPNRVFFAERLEQAMLHEDRYGGRLAVVYLDLDNFKEINDRYGHEAGDHLLITLAHRLRQVTRETDTLARLGGDEFVAVLVGQHTLEEAEPMLRRLLRVAAQPVSYEGNLLKVSASIGVTFYPQDEPLEADQLLRQADQAMYQAKLAGKGRFQLFDPEHDRSMRSLHRELDRVEQGLDKSEFFLLYQPKVNMRSGELIGAEALLRWQHPELGLLLPGQYLPFIEGHSLMETLGDWVLREALAQAAKWHQAGLEIPVSVNISARQLHQLDLAGRIEELLKLYPELPSGRLELEVLETGALEDLALVTDLLNTCVRMGVSVSLDDFGTGYSSLTYLKRLPASTVKVDQSFVQDVLDAPEDFKILLGILGMARAFERQVIAEGVETIEHGKLLLRLGCEFGQGFGIAKPMPAESLPAWYQEWRPPPSWAELSPIPSNQMPLIAAAVEHGAWRRQLKRALHSGEPHEFTLLESAHCRFCDWLQRHKERNISVFEQLIKKHSESHKLIDELVKEPRTVNDSSRQQAIEALCDGLDEHIENLLG</sequence>
<dbReference type="AlphaFoldDB" id="A0A7W2TTV1"/>
<accession>A0A7W2TTV1</accession>
<dbReference type="Gene3D" id="3.30.450.20">
    <property type="entry name" value="PAS domain"/>
    <property type="match status" value="2"/>
</dbReference>
<evidence type="ECO:0000259" key="11">
    <source>
        <dbReference type="PROSITE" id="PS50887"/>
    </source>
</evidence>
<dbReference type="Gene3D" id="3.20.20.450">
    <property type="entry name" value="EAL domain"/>
    <property type="match status" value="1"/>
</dbReference>
<dbReference type="CDD" id="cd00130">
    <property type="entry name" value="PAS"/>
    <property type="match status" value="2"/>
</dbReference>
<dbReference type="FunFam" id="3.30.70.270:FF:000001">
    <property type="entry name" value="Diguanylate cyclase domain protein"/>
    <property type="match status" value="1"/>
</dbReference>
<evidence type="ECO:0000256" key="2">
    <source>
        <dbReference type="ARBA" id="ARBA00004370"/>
    </source>
</evidence>
<reference evidence="12 13" key="1">
    <citation type="submission" date="2020-07" db="EMBL/GenBank/DDBJ databases">
        <title>Halieaceae bacterium, F7430, whole genome shotgun sequencing project.</title>
        <authorList>
            <person name="Jiang S."/>
            <person name="Liu Z.W."/>
            <person name="Du Z.J."/>
        </authorList>
    </citation>
    <scope>NUCLEOTIDE SEQUENCE [LARGE SCALE GENOMIC DNA]</scope>
    <source>
        <strain evidence="12 13">F7430</strain>
    </source>
</reference>